<dbReference type="SFLD" id="SFLDS00005">
    <property type="entry name" value="Isoprenoid_Synthase_Type_I"/>
    <property type="match status" value="1"/>
</dbReference>
<dbReference type="PROSITE" id="PS00444">
    <property type="entry name" value="POLYPRENYL_SYNTHASE_2"/>
    <property type="match status" value="1"/>
</dbReference>
<proteinExistence type="inferred from homology"/>
<dbReference type="InterPro" id="IPR033749">
    <property type="entry name" value="Polyprenyl_synt_CS"/>
</dbReference>
<dbReference type="Gene3D" id="1.10.600.10">
    <property type="entry name" value="Farnesyl Diphosphate Synthase"/>
    <property type="match status" value="1"/>
</dbReference>
<dbReference type="SUPFAM" id="SSF48576">
    <property type="entry name" value="Terpenoid synthases"/>
    <property type="match status" value="1"/>
</dbReference>
<keyword evidence="5" id="KW-0460">Magnesium</keyword>
<dbReference type="CDD" id="cd00685">
    <property type="entry name" value="Trans_IPPS_HT"/>
    <property type="match status" value="1"/>
</dbReference>
<dbReference type="GO" id="GO:0046872">
    <property type="term" value="F:metal ion binding"/>
    <property type="evidence" value="ECO:0007669"/>
    <property type="project" value="UniProtKB-KW"/>
</dbReference>
<organism evidence="7 8">
    <name type="scientific">Candidatus Gallilactobacillus intestinavium</name>
    <dbReference type="NCBI Taxonomy" id="2840838"/>
    <lineage>
        <taxon>Bacteria</taxon>
        <taxon>Bacillati</taxon>
        <taxon>Bacillota</taxon>
        <taxon>Bacilli</taxon>
        <taxon>Lactobacillales</taxon>
        <taxon>Lactobacillaceae</taxon>
        <taxon>Lactobacillaceae incertae sedis</taxon>
        <taxon>Candidatus Gallilactobacillus</taxon>
    </lineage>
</organism>
<comment type="similarity">
    <text evidence="2 6">Belongs to the FPP/GGPP synthase family.</text>
</comment>
<dbReference type="GO" id="GO:0004659">
    <property type="term" value="F:prenyltransferase activity"/>
    <property type="evidence" value="ECO:0007669"/>
    <property type="project" value="InterPro"/>
</dbReference>
<comment type="cofactor">
    <cofactor evidence="1">
        <name>Mg(2+)</name>
        <dbReference type="ChEBI" id="CHEBI:18420"/>
    </cofactor>
</comment>
<dbReference type="PROSITE" id="PS00723">
    <property type="entry name" value="POLYPRENYL_SYNTHASE_1"/>
    <property type="match status" value="1"/>
</dbReference>
<dbReference type="GO" id="GO:0008299">
    <property type="term" value="P:isoprenoid biosynthetic process"/>
    <property type="evidence" value="ECO:0007669"/>
    <property type="project" value="InterPro"/>
</dbReference>
<name>A0A9D9H4Q4_9LACO</name>
<evidence type="ECO:0000256" key="1">
    <source>
        <dbReference type="ARBA" id="ARBA00001946"/>
    </source>
</evidence>
<dbReference type="Pfam" id="PF00348">
    <property type="entry name" value="polyprenyl_synt"/>
    <property type="match status" value="1"/>
</dbReference>
<keyword evidence="4" id="KW-0479">Metal-binding</keyword>
<dbReference type="InterPro" id="IPR000092">
    <property type="entry name" value="Polyprenyl_synt"/>
</dbReference>
<reference evidence="7" key="2">
    <citation type="journal article" date="2021" name="PeerJ">
        <title>Extensive microbial diversity within the chicken gut microbiome revealed by metagenomics and culture.</title>
        <authorList>
            <person name="Gilroy R."/>
            <person name="Ravi A."/>
            <person name="Getino M."/>
            <person name="Pursley I."/>
            <person name="Horton D.L."/>
            <person name="Alikhan N.F."/>
            <person name="Baker D."/>
            <person name="Gharbi K."/>
            <person name="Hall N."/>
            <person name="Watson M."/>
            <person name="Adriaenssens E.M."/>
            <person name="Foster-Nyarko E."/>
            <person name="Jarju S."/>
            <person name="Secka A."/>
            <person name="Antonio M."/>
            <person name="Oren A."/>
            <person name="Chaudhuri R.R."/>
            <person name="La Ragione R."/>
            <person name="Hildebrand F."/>
            <person name="Pallen M.J."/>
        </authorList>
    </citation>
    <scope>NUCLEOTIDE SEQUENCE</scope>
    <source>
        <strain evidence="7">C6-149</strain>
    </source>
</reference>
<gene>
    <name evidence="7" type="ORF">IAA89_00910</name>
</gene>
<evidence type="ECO:0000256" key="4">
    <source>
        <dbReference type="ARBA" id="ARBA00022723"/>
    </source>
</evidence>
<comment type="caution">
    <text evidence="7">The sequence shown here is derived from an EMBL/GenBank/DDBJ whole genome shotgun (WGS) entry which is preliminary data.</text>
</comment>
<evidence type="ECO:0000313" key="8">
    <source>
        <dbReference type="Proteomes" id="UP000823614"/>
    </source>
</evidence>
<sequence>MAVFWNDLEFLKVHLSNLQKYLENVINLPSKNVNNSVTDLVRGNGKFVRAGLFYLFSEYGLQKDDERLMHGAASIELLHLATLIHDDVIDESNKRRGVETVQVRNGNRNAIYAGDYLFTLAFEETLISALDKSDIQLMNQSMRLILKGELYQYDDNYNLNETVDEYLRIIEGKTACLFALACRQGARLAKADEVIVDLAEQIGRSIGLSYQIIDDILDYSGDSEKTNKPVLEDINEGVYSLPLLFALETNRLELEPILTKGKRLALEDLNNLKKIVIKSDGLSRARTVANELIDQANLDINMLPDGEIKNYLRKLLNKLLKRDK</sequence>
<accession>A0A9D9H4Q4</accession>
<dbReference type="EMBL" id="JADIMP010000017">
    <property type="protein sequence ID" value="MBO8441000.1"/>
    <property type="molecule type" value="Genomic_DNA"/>
</dbReference>
<evidence type="ECO:0000256" key="2">
    <source>
        <dbReference type="ARBA" id="ARBA00006706"/>
    </source>
</evidence>
<protein>
    <submittedName>
        <fullName evidence="7">Polyprenyl synthetase family protein</fullName>
    </submittedName>
</protein>
<dbReference type="InterPro" id="IPR008949">
    <property type="entry name" value="Isoprenoid_synthase_dom_sf"/>
</dbReference>
<dbReference type="PANTHER" id="PTHR12001">
    <property type="entry name" value="GERANYLGERANYL PYROPHOSPHATE SYNTHASE"/>
    <property type="match status" value="1"/>
</dbReference>
<dbReference type="AlphaFoldDB" id="A0A9D9H4Q4"/>
<evidence type="ECO:0000313" key="7">
    <source>
        <dbReference type="EMBL" id="MBO8441000.1"/>
    </source>
</evidence>
<dbReference type="PANTHER" id="PTHR12001:SF69">
    <property type="entry name" value="ALL TRANS-POLYPRENYL-DIPHOSPHATE SYNTHASE PDSS1"/>
    <property type="match status" value="1"/>
</dbReference>
<keyword evidence="3 6" id="KW-0808">Transferase</keyword>
<evidence type="ECO:0000256" key="5">
    <source>
        <dbReference type="ARBA" id="ARBA00022842"/>
    </source>
</evidence>
<evidence type="ECO:0000256" key="3">
    <source>
        <dbReference type="ARBA" id="ARBA00022679"/>
    </source>
</evidence>
<evidence type="ECO:0000256" key="6">
    <source>
        <dbReference type="RuleBase" id="RU004466"/>
    </source>
</evidence>
<dbReference type="Proteomes" id="UP000823614">
    <property type="component" value="Unassembled WGS sequence"/>
</dbReference>
<reference evidence="7" key="1">
    <citation type="submission" date="2020-10" db="EMBL/GenBank/DDBJ databases">
        <authorList>
            <person name="Gilroy R."/>
        </authorList>
    </citation>
    <scope>NUCLEOTIDE SEQUENCE</scope>
    <source>
        <strain evidence="7">C6-149</strain>
    </source>
</reference>